<keyword evidence="1" id="KW-0472">Membrane</keyword>
<evidence type="ECO:0000256" key="1">
    <source>
        <dbReference type="SAM" id="Phobius"/>
    </source>
</evidence>
<protein>
    <recommendedName>
        <fullName evidence="2">DUF4220 domain-containing protein</fullName>
    </recommendedName>
</protein>
<feature type="transmembrane region" description="Helical" evidence="1">
    <location>
        <begin position="523"/>
        <end position="543"/>
    </location>
</feature>
<feature type="transmembrane region" description="Helical" evidence="1">
    <location>
        <begin position="84"/>
        <end position="107"/>
    </location>
</feature>
<dbReference type="InterPro" id="IPR007658">
    <property type="entry name" value="DUF594"/>
</dbReference>
<dbReference type="Proteomes" id="UP000231279">
    <property type="component" value="Unassembled WGS sequence"/>
</dbReference>
<organism evidence="3 4">
    <name type="scientific">Handroanthus impetiginosus</name>
    <dbReference type="NCBI Taxonomy" id="429701"/>
    <lineage>
        <taxon>Eukaryota</taxon>
        <taxon>Viridiplantae</taxon>
        <taxon>Streptophyta</taxon>
        <taxon>Embryophyta</taxon>
        <taxon>Tracheophyta</taxon>
        <taxon>Spermatophyta</taxon>
        <taxon>Magnoliopsida</taxon>
        <taxon>eudicotyledons</taxon>
        <taxon>Gunneridae</taxon>
        <taxon>Pentapetalae</taxon>
        <taxon>asterids</taxon>
        <taxon>lamiids</taxon>
        <taxon>Lamiales</taxon>
        <taxon>Bignoniaceae</taxon>
        <taxon>Crescentiina</taxon>
        <taxon>Tabebuia alliance</taxon>
        <taxon>Handroanthus</taxon>
    </lineage>
</organism>
<feature type="transmembrane region" description="Helical" evidence="1">
    <location>
        <begin position="337"/>
        <end position="357"/>
    </location>
</feature>
<accession>A0A2G9HAM0</accession>
<keyword evidence="4" id="KW-1185">Reference proteome</keyword>
<reference evidence="4" key="1">
    <citation type="journal article" date="2018" name="Gigascience">
        <title>Genome assembly of the Pink Ipe (Handroanthus impetiginosus, Bignoniaceae), a highly valued, ecologically keystone Neotropical timber forest tree.</title>
        <authorList>
            <person name="Silva-Junior O.B."/>
            <person name="Grattapaglia D."/>
            <person name="Novaes E."/>
            <person name="Collevatti R.G."/>
        </authorList>
    </citation>
    <scope>NUCLEOTIDE SEQUENCE [LARGE SCALE GENOMIC DNA]</scope>
    <source>
        <strain evidence="4">cv. UFG-1</strain>
    </source>
</reference>
<dbReference type="STRING" id="429701.A0A2G9HAM0"/>
<evidence type="ECO:0000313" key="3">
    <source>
        <dbReference type="EMBL" id="PIN14556.1"/>
    </source>
</evidence>
<dbReference type="EMBL" id="NKXS01002253">
    <property type="protein sequence ID" value="PIN14556.1"/>
    <property type="molecule type" value="Genomic_DNA"/>
</dbReference>
<keyword evidence="1" id="KW-0812">Transmembrane</keyword>
<evidence type="ECO:0000313" key="4">
    <source>
        <dbReference type="Proteomes" id="UP000231279"/>
    </source>
</evidence>
<dbReference type="Pfam" id="PF04578">
    <property type="entry name" value="DUF594"/>
    <property type="match status" value="1"/>
</dbReference>
<proteinExistence type="predicted"/>
<feature type="transmembrane region" description="Helical" evidence="1">
    <location>
        <begin position="305"/>
        <end position="325"/>
    </location>
</feature>
<comment type="caution">
    <text evidence="3">The sequence shown here is derived from an EMBL/GenBank/DDBJ whole genome shotgun (WGS) entry which is preliminary data.</text>
</comment>
<name>A0A2G9HAM0_9LAMI</name>
<dbReference type="AlphaFoldDB" id="A0A2G9HAM0"/>
<dbReference type="InterPro" id="IPR025315">
    <property type="entry name" value="DUF4220"/>
</dbReference>
<dbReference type="Pfam" id="PF13968">
    <property type="entry name" value="DUF4220"/>
    <property type="match status" value="1"/>
</dbReference>
<sequence length="676" mass="77194">MVEIFPDKLQKLWNNLELRMLVLLSLFLQIVLIATGNRRKYTRRRWVAVICWLSYLSADAVATLALGVLSQSQGDAESLLDPRYIIMAFWAPFLLMHLGGPDTITAYSLADNELWSRHLLGLIGQVGVAFYVFLRSWISTSINYLSIVIFVAGLVKYGERSYALYLASRDQFRNSMVSKPDPGPNYAKFMDELVSKENEGYKVELGKAVETDSSMTSQNLPVLDNSSTGDGTQDAKILLDAYNFFGTFKKLFADLILSFQDRESSLSVFNGLSWNKAFEIIEIELGLVYDLFYTKALVLYSPLGGLFRILSCSTTIAAFVAFLIIDKNAYWKTEVIITYFLLVGAIFLEIYAIMILLSSDMMMIWLSKDTTSPGLRKLKDSIFSCVRKIVALLRYLHIVPAKMRWSNAMGQDNLLKSCVESKPTCAKVYFYLEKYLFWNSISIPDGLKALIFDKLKERASSDEKGHGSYRGDKILLKEMKCFDKSDDMEFDQSVLLWHIATDICYHVRPCLGRLKYKCEKSRYLSNYMIYLLITSPFMLPSGIGQIRFQDTCAEVREVFEGRKFNKEDACKMLRKIDTRIPPSLVKGDRSKSLLFDACRLVKSLEPLGDQKWEKITQAWLYLLTFAAAQCRWNDHAEKLSQGGELLTHVWLLMAHFGMTDDFQISQGYMRAKLVAV</sequence>
<gene>
    <name evidence="3" type="ORF">CDL12_12817</name>
</gene>
<feature type="transmembrane region" description="Helical" evidence="1">
    <location>
        <begin position="46"/>
        <end position="69"/>
    </location>
</feature>
<feature type="transmembrane region" description="Helical" evidence="1">
    <location>
        <begin position="119"/>
        <end position="138"/>
    </location>
</feature>
<feature type="transmembrane region" description="Helical" evidence="1">
    <location>
        <begin position="16"/>
        <end position="34"/>
    </location>
</feature>
<keyword evidence="1" id="KW-1133">Transmembrane helix</keyword>
<dbReference type="OrthoDB" id="903748at2759"/>
<feature type="domain" description="DUF4220" evidence="2">
    <location>
        <begin position="52"/>
        <end position="416"/>
    </location>
</feature>
<dbReference type="PANTHER" id="PTHR31325">
    <property type="entry name" value="OS01G0798800 PROTEIN-RELATED"/>
    <property type="match status" value="1"/>
</dbReference>
<feature type="transmembrane region" description="Helical" evidence="1">
    <location>
        <begin position="144"/>
        <end position="167"/>
    </location>
</feature>
<evidence type="ECO:0000259" key="2">
    <source>
        <dbReference type="Pfam" id="PF13968"/>
    </source>
</evidence>